<dbReference type="InterPro" id="IPR019897">
    <property type="entry name" value="RidA_CS"/>
</dbReference>
<dbReference type="GeneID" id="66487383"/>
<reference evidence="2 3" key="1">
    <citation type="submission" date="2012-07" db="EMBL/GenBank/DDBJ databases">
        <title>Genome sequence of Brachyspira sp. 30446, isolated from a pig with mucohaemorrhagic colitis.</title>
        <authorList>
            <person name="Rubin J.E."/>
            <person name="Fernando C."/>
            <person name="Harding J.C.S."/>
            <person name="Hill J.E."/>
        </authorList>
    </citation>
    <scope>NUCLEOTIDE SEQUENCE [LARGE SCALE GENOMIC DNA]</scope>
    <source>
        <strain evidence="2 3">30446</strain>
    </source>
</reference>
<dbReference type="Pfam" id="PF01042">
    <property type="entry name" value="Ribonuc_L-PSP"/>
    <property type="match status" value="1"/>
</dbReference>
<name>A0A2U4FDE8_9SPIR</name>
<dbReference type="RefSeq" id="WP_008722886.1">
    <property type="nucleotide sequence ID" value="NZ_JH994110.1"/>
</dbReference>
<evidence type="ECO:0000256" key="1">
    <source>
        <dbReference type="ARBA" id="ARBA00010552"/>
    </source>
</evidence>
<gene>
    <name evidence="2" type="ORF">A966_04686</name>
</gene>
<dbReference type="Gene3D" id="3.30.1330.40">
    <property type="entry name" value="RutC-like"/>
    <property type="match status" value="1"/>
</dbReference>
<dbReference type="NCBIfam" id="TIGR00004">
    <property type="entry name" value="Rid family detoxifying hydrolase"/>
    <property type="match status" value="1"/>
</dbReference>
<dbReference type="InterPro" id="IPR006056">
    <property type="entry name" value="RidA"/>
</dbReference>
<dbReference type="PROSITE" id="PS01094">
    <property type="entry name" value="UPF0076"/>
    <property type="match status" value="1"/>
</dbReference>
<dbReference type="PANTHER" id="PTHR11803">
    <property type="entry name" value="2-IMINOBUTANOATE/2-IMINOPROPANOATE DEAMINASE RIDA"/>
    <property type="match status" value="1"/>
</dbReference>
<organism evidence="2 3">
    <name type="scientific">Brachyspira hampsonii 30446</name>
    <dbReference type="NCBI Taxonomy" id="1289135"/>
    <lineage>
        <taxon>Bacteria</taxon>
        <taxon>Pseudomonadati</taxon>
        <taxon>Spirochaetota</taxon>
        <taxon>Spirochaetia</taxon>
        <taxon>Brachyspirales</taxon>
        <taxon>Brachyspiraceae</taxon>
        <taxon>Brachyspira</taxon>
    </lineage>
</organism>
<dbReference type="CDD" id="cd00448">
    <property type="entry name" value="YjgF_YER057c_UK114_family"/>
    <property type="match status" value="1"/>
</dbReference>
<dbReference type="SUPFAM" id="SSF55298">
    <property type="entry name" value="YjgF-like"/>
    <property type="match status" value="1"/>
</dbReference>
<proteinExistence type="inferred from homology"/>
<dbReference type="OrthoDB" id="9803101at2"/>
<sequence length="127" mass="13903">MDKKIIKTHKAPKAIGPYSQAVKSGNFIFASGQIPLDPVSGDMAENDIKKQTERVMENIKGLLESENLTMANIIKTTCFLTDMANFASFNEVYAAYFPENPPARSTVAIKALPKDALVEVEIIAVIN</sequence>
<dbReference type="PANTHER" id="PTHR11803:SF58">
    <property type="entry name" value="PROTEIN HMF1-RELATED"/>
    <property type="match status" value="1"/>
</dbReference>
<dbReference type="EMBL" id="ALNZ01000020">
    <property type="protein sequence ID" value="EKV57544.1"/>
    <property type="molecule type" value="Genomic_DNA"/>
</dbReference>
<comment type="caution">
    <text evidence="2">The sequence shown here is derived from an EMBL/GenBank/DDBJ whole genome shotgun (WGS) entry which is preliminary data.</text>
</comment>
<dbReference type="STRING" id="1289135.A966_04686"/>
<comment type="similarity">
    <text evidence="1">Belongs to the RutC family.</text>
</comment>
<accession>A0A2U4FDE8</accession>
<dbReference type="GO" id="GO:0005829">
    <property type="term" value="C:cytosol"/>
    <property type="evidence" value="ECO:0007669"/>
    <property type="project" value="TreeGrafter"/>
</dbReference>
<protein>
    <submittedName>
        <fullName evidence="2">Endoribonuclease L-PSP</fullName>
    </submittedName>
</protein>
<dbReference type="InterPro" id="IPR006175">
    <property type="entry name" value="YjgF/YER057c/UK114"/>
</dbReference>
<evidence type="ECO:0000313" key="3">
    <source>
        <dbReference type="Proteomes" id="UP000011663"/>
    </source>
</evidence>
<dbReference type="InterPro" id="IPR035959">
    <property type="entry name" value="RutC-like_sf"/>
</dbReference>
<dbReference type="GO" id="GO:0019239">
    <property type="term" value="F:deaminase activity"/>
    <property type="evidence" value="ECO:0007669"/>
    <property type="project" value="TreeGrafter"/>
</dbReference>
<dbReference type="FunFam" id="3.30.1330.40:FF:000001">
    <property type="entry name" value="L-PSP family endoribonuclease"/>
    <property type="match status" value="1"/>
</dbReference>
<evidence type="ECO:0000313" key="2">
    <source>
        <dbReference type="EMBL" id="EKV57544.1"/>
    </source>
</evidence>
<dbReference type="AlphaFoldDB" id="A0A2U4FDE8"/>
<dbReference type="Proteomes" id="UP000011663">
    <property type="component" value="Unassembled WGS sequence"/>
</dbReference>